<organism evidence="1 2">
    <name type="scientific">Auriscalpium vulgare</name>
    <dbReference type="NCBI Taxonomy" id="40419"/>
    <lineage>
        <taxon>Eukaryota</taxon>
        <taxon>Fungi</taxon>
        <taxon>Dikarya</taxon>
        <taxon>Basidiomycota</taxon>
        <taxon>Agaricomycotina</taxon>
        <taxon>Agaricomycetes</taxon>
        <taxon>Russulales</taxon>
        <taxon>Auriscalpiaceae</taxon>
        <taxon>Auriscalpium</taxon>
    </lineage>
</organism>
<evidence type="ECO:0000313" key="1">
    <source>
        <dbReference type="EMBL" id="KAI0039944.1"/>
    </source>
</evidence>
<reference evidence="1" key="2">
    <citation type="journal article" date="2022" name="New Phytol.">
        <title>Evolutionary transition to the ectomycorrhizal habit in the genomes of a hyperdiverse lineage of mushroom-forming fungi.</title>
        <authorList>
            <person name="Looney B."/>
            <person name="Miyauchi S."/>
            <person name="Morin E."/>
            <person name="Drula E."/>
            <person name="Courty P.E."/>
            <person name="Kohler A."/>
            <person name="Kuo A."/>
            <person name="LaButti K."/>
            <person name="Pangilinan J."/>
            <person name="Lipzen A."/>
            <person name="Riley R."/>
            <person name="Andreopoulos W."/>
            <person name="He G."/>
            <person name="Johnson J."/>
            <person name="Nolan M."/>
            <person name="Tritt A."/>
            <person name="Barry K.W."/>
            <person name="Grigoriev I.V."/>
            <person name="Nagy L.G."/>
            <person name="Hibbett D."/>
            <person name="Henrissat B."/>
            <person name="Matheny P.B."/>
            <person name="Labbe J."/>
            <person name="Martin F.M."/>
        </authorList>
    </citation>
    <scope>NUCLEOTIDE SEQUENCE</scope>
    <source>
        <strain evidence="1">FP105234-sp</strain>
    </source>
</reference>
<dbReference type="EMBL" id="MU276245">
    <property type="protein sequence ID" value="KAI0039944.1"/>
    <property type="molecule type" value="Genomic_DNA"/>
</dbReference>
<accession>A0ACB8R794</accession>
<name>A0ACB8R794_9AGAM</name>
<keyword evidence="2" id="KW-1185">Reference proteome</keyword>
<sequence>MAPTTRSTKPSKTATTRYVGQPLLARTKLGALVGKKTPGTPALPKVSDAWSIINIDSDSSDSGLASTPTPTLKRGPPTGKKQSIVPARPLKKAKALPAQAEETQWPAEFHLMEGDTEDDFLNVTPDNLKVQPVAPGAPQKAKTLQAGTSKLSSPFAFKQDSLLAKGPNGQVGIRTGGRLERKNSIFIDNMAEESGDGLSDIDLSAFDDEDFLAFDNGFISDNDDVFQTSSDTVHVEEEEEEVVVVKQKSPVKKMVAKPPAPVMLAGPSNSVKPLAKVSQEAAIKRLLLKQKLIQKQLAKEKAILERVRQAKRDGKKKAVEPIIPASSPQASPNESTDTIPWSPSPFSPSQAPYISAESDTFPANDTPSPSTNETPATNEAPTTNTTPNTSTALNPHSSGAFSGPSEMSDQDAFAWTLSDGVTNYEDIPEIMRDTLKFQVPIQNVAMTNGEFKEGDLSFYTRGEYGTVNMSAIIDMVSYGSDDHANIQSPVRISDPTRIKSVKIGFRKDVESYGLFDPVTRTIPIFRVVVVAEKSFLLGSGQTFGTRAQRGLEAFGLQAELRRMLAMFGIFFEDMTMTFWFSPEGALRFTTTAGNPDAQASTNRAGPNRAVAAPAQNAVNALVNADITRTALKWTDRVPIWDSRRHFYHQTTGIWRPNVLPAMIARQRGRHMPDPLWQGEIPRESLVNVLFTATKFLRGDKTWGLGFNIVGAQVMATRGGYVYKG</sequence>
<reference evidence="1" key="1">
    <citation type="submission" date="2021-02" db="EMBL/GenBank/DDBJ databases">
        <authorList>
            <consortium name="DOE Joint Genome Institute"/>
            <person name="Ahrendt S."/>
            <person name="Looney B.P."/>
            <person name="Miyauchi S."/>
            <person name="Morin E."/>
            <person name="Drula E."/>
            <person name="Courty P.E."/>
            <person name="Chicoki N."/>
            <person name="Fauchery L."/>
            <person name="Kohler A."/>
            <person name="Kuo A."/>
            <person name="Labutti K."/>
            <person name="Pangilinan J."/>
            <person name="Lipzen A."/>
            <person name="Riley R."/>
            <person name="Andreopoulos W."/>
            <person name="He G."/>
            <person name="Johnson J."/>
            <person name="Barry K.W."/>
            <person name="Grigoriev I.V."/>
            <person name="Nagy L."/>
            <person name="Hibbett D."/>
            <person name="Henrissat B."/>
            <person name="Matheny P.B."/>
            <person name="Labbe J."/>
            <person name="Martin F."/>
        </authorList>
    </citation>
    <scope>NUCLEOTIDE SEQUENCE</scope>
    <source>
        <strain evidence="1">FP105234-sp</strain>
    </source>
</reference>
<proteinExistence type="predicted"/>
<protein>
    <submittedName>
        <fullName evidence="1">Uncharacterized protein</fullName>
    </submittedName>
</protein>
<dbReference type="Proteomes" id="UP000814033">
    <property type="component" value="Unassembled WGS sequence"/>
</dbReference>
<gene>
    <name evidence="1" type="ORF">FA95DRAFT_1612181</name>
</gene>
<evidence type="ECO:0000313" key="2">
    <source>
        <dbReference type="Proteomes" id="UP000814033"/>
    </source>
</evidence>
<comment type="caution">
    <text evidence="1">The sequence shown here is derived from an EMBL/GenBank/DDBJ whole genome shotgun (WGS) entry which is preliminary data.</text>
</comment>